<gene>
    <name evidence="2" type="ORF">LJD69_13205</name>
</gene>
<dbReference type="Proteomes" id="UP001198439">
    <property type="component" value="Unassembled WGS sequence"/>
</dbReference>
<evidence type="ECO:0000256" key="1">
    <source>
        <dbReference type="SAM" id="Coils"/>
    </source>
</evidence>
<protein>
    <submittedName>
        <fullName evidence="2">Uncharacterized protein</fullName>
    </submittedName>
</protein>
<feature type="coiled-coil region" evidence="1">
    <location>
        <begin position="6"/>
        <end position="33"/>
    </location>
</feature>
<dbReference type="RefSeq" id="WP_227280132.1">
    <property type="nucleotide sequence ID" value="NZ_JAJDKZ010000128.1"/>
</dbReference>
<evidence type="ECO:0000313" key="3">
    <source>
        <dbReference type="Proteomes" id="UP001198439"/>
    </source>
</evidence>
<dbReference type="EMBL" id="JAJDKZ010000128">
    <property type="protein sequence ID" value="MCB8611544.1"/>
    <property type="molecule type" value="Genomic_DNA"/>
</dbReference>
<name>A0AAW4VXP5_9FIRM</name>
<dbReference type="AlphaFoldDB" id="A0AAW4VXP5"/>
<sequence>QELKKYGDAEKKQEELADLMEKLSENNDEKRTALYEKAAFYERMIDSRGLEPWIEAADRYTDMLDREKEKAELQLKKAGLLAVYGRKKSAE</sequence>
<organism evidence="2 3">
    <name type="scientific">Faecalibacillus faecis</name>
    <dbReference type="NCBI Taxonomy" id="1982628"/>
    <lineage>
        <taxon>Bacteria</taxon>
        <taxon>Bacillati</taxon>
        <taxon>Bacillota</taxon>
        <taxon>Erysipelotrichia</taxon>
        <taxon>Erysipelotrichales</taxon>
        <taxon>Coprobacillaceae</taxon>
        <taxon>Faecalibacillus</taxon>
    </lineage>
</organism>
<proteinExistence type="predicted"/>
<accession>A0AAW4VXP5</accession>
<evidence type="ECO:0000313" key="2">
    <source>
        <dbReference type="EMBL" id="MCB8611544.1"/>
    </source>
</evidence>
<feature type="non-terminal residue" evidence="2">
    <location>
        <position position="91"/>
    </location>
</feature>
<keyword evidence="1" id="KW-0175">Coiled coil</keyword>
<feature type="non-terminal residue" evidence="2">
    <location>
        <position position="1"/>
    </location>
</feature>
<reference evidence="2" key="1">
    <citation type="submission" date="2021-10" db="EMBL/GenBank/DDBJ databases">
        <title>Collection of gut derived symbiotic bacterial strains cultured from healthy donors.</title>
        <authorList>
            <person name="Lin H."/>
            <person name="Littmann E."/>
            <person name="Kohout C."/>
            <person name="Pamer E.G."/>
        </authorList>
    </citation>
    <scope>NUCLEOTIDE SEQUENCE</scope>
    <source>
        <strain evidence="2">DFI.4.48</strain>
    </source>
</reference>
<comment type="caution">
    <text evidence="2">The sequence shown here is derived from an EMBL/GenBank/DDBJ whole genome shotgun (WGS) entry which is preliminary data.</text>
</comment>